<protein>
    <recommendedName>
        <fullName evidence="23">Thiamine biosynthesis multifunctional protein ThiED</fullName>
        <ecNumber evidence="9">2.5.1.3</ecNumber>
        <ecNumber evidence="8">2.7.1.49</ecNumber>
        <ecNumber evidence="10">2.7.4.7</ecNumber>
    </recommendedName>
</protein>
<evidence type="ECO:0000259" key="24">
    <source>
        <dbReference type="Pfam" id="PF08543"/>
    </source>
</evidence>
<keyword evidence="26" id="KW-1185">Reference proteome</keyword>
<comment type="similarity">
    <text evidence="21">In the central section; belongs to the ThiD family.</text>
</comment>
<reference evidence="26" key="1">
    <citation type="submission" date="2019-11" db="EMBL/GenBank/DDBJ databases">
        <title>Complete genome sequence of Corynebacterium kalinowskii 1959, a novel Corynebacterium species isolated from soil of a small paddock in Vilsendorf, Germany.</title>
        <authorList>
            <person name="Schaffert L."/>
            <person name="Ruwe M."/>
            <person name="Milse J."/>
            <person name="Hanuschka K."/>
            <person name="Ortseifen V."/>
            <person name="Droste J."/>
            <person name="Brandt D."/>
            <person name="Schlueter L."/>
            <person name="Kutter Y."/>
            <person name="Vinke S."/>
            <person name="Viehoefer P."/>
            <person name="Jacob L."/>
            <person name="Luebke N.-C."/>
            <person name="Schulte-Berndt E."/>
            <person name="Hain C."/>
            <person name="Linder M."/>
            <person name="Schmidt P."/>
            <person name="Wollenschlaeger L."/>
            <person name="Luttermann T."/>
            <person name="Thieme E."/>
            <person name="Hassa J."/>
            <person name="Haak M."/>
            <person name="Wittchen M."/>
            <person name="Mentz A."/>
            <person name="Persicke M."/>
            <person name="Busche T."/>
            <person name="Ruckert C."/>
        </authorList>
    </citation>
    <scope>NUCLEOTIDE SEQUENCE [LARGE SCALE GENOMIC DNA]</scope>
    <source>
        <strain evidence="26">1959</strain>
    </source>
</reference>
<dbReference type="InterPro" id="IPR013749">
    <property type="entry name" value="PM/HMP-P_kinase-1"/>
</dbReference>
<dbReference type="PANTHER" id="PTHR20858:SF17">
    <property type="entry name" value="HYDROXYMETHYLPYRIMIDINE_PHOSPHOMETHYLPYRIMIDINE KINASE THI20-RELATED"/>
    <property type="match status" value="1"/>
</dbReference>
<evidence type="ECO:0000256" key="20">
    <source>
        <dbReference type="ARBA" id="ARBA00061283"/>
    </source>
</evidence>
<evidence type="ECO:0000256" key="23">
    <source>
        <dbReference type="ARBA" id="ARBA00067202"/>
    </source>
</evidence>
<dbReference type="EC" id="2.7.4.7" evidence="10"/>
<accession>A0A6B8W338</accession>
<feature type="domain" description="Pyridoxamine kinase/Phosphomethylpyrimidine kinase" evidence="24">
    <location>
        <begin position="15"/>
        <end position="260"/>
    </location>
</feature>
<evidence type="ECO:0000256" key="21">
    <source>
        <dbReference type="ARBA" id="ARBA00061288"/>
    </source>
</evidence>
<evidence type="ECO:0000256" key="17">
    <source>
        <dbReference type="ARBA" id="ARBA00047334"/>
    </source>
</evidence>
<evidence type="ECO:0000256" key="22">
    <source>
        <dbReference type="ARBA" id="ARBA00061559"/>
    </source>
</evidence>
<evidence type="ECO:0000256" key="14">
    <source>
        <dbReference type="ARBA" id="ARBA00022840"/>
    </source>
</evidence>
<dbReference type="GO" id="GO:0009229">
    <property type="term" value="P:thiamine diphosphate biosynthetic process"/>
    <property type="evidence" value="ECO:0007669"/>
    <property type="project" value="UniProtKB-UniPathway"/>
</dbReference>
<evidence type="ECO:0000313" key="25">
    <source>
        <dbReference type="EMBL" id="QGU01958.1"/>
    </source>
</evidence>
<evidence type="ECO:0000256" key="10">
    <source>
        <dbReference type="ARBA" id="ARBA00012963"/>
    </source>
</evidence>
<evidence type="ECO:0000256" key="19">
    <source>
        <dbReference type="ARBA" id="ARBA00047883"/>
    </source>
</evidence>
<dbReference type="Pfam" id="PF08543">
    <property type="entry name" value="Phos_pyr_kin"/>
    <property type="match status" value="1"/>
</dbReference>
<dbReference type="EC" id="2.7.1.49" evidence="8"/>
<evidence type="ECO:0000256" key="18">
    <source>
        <dbReference type="ARBA" id="ARBA00047851"/>
    </source>
</evidence>
<comment type="pathway">
    <text evidence="7">Cofactor biosynthesis; thiamine diphosphate biosynthesis; thiamine phosphate from 4-amino-2-methyl-5-diphosphomethylpyrimidine and 4-methyl-5-(2-phosphoethyl)-thiazole: step 1/1.</text>
</comment>
<dbReference type="GO" id="GO:0005829">
    <property type="term" value="C:cytosol"/>
    <property type="evidence" value="ECO:0007669"/>
    <property type="project" value="TreeGrafter"/>
</dbReference>
<evidence type="ECO:0000256" key="7">
    <source>
        <dbReference type="ARBA" id="ARBA00005165"/>
    </source>
</evidence>
<comment type="cofactor">
    <cofactor evidence="3">
        <name>Mg(2+)</name>
        <dbReference type="ChEBI" id="CHEBI:18420"/>
    </cofactor>
</comment>
<dbReference type="SUPFAM" id="SSF53613">
    <property type="entry name" value="Ribokinase-like"/>
    <property type="match status" value="1"/>
</dbReference>
<name>A0A6B8W338_9CORY</name>
<comment type="catalytic activity">
    <reaction evidence="19">
        <text>2-[(2R,5Z)-2-carboxy-4-methylthiazol-5(2H)-ylidene]ethyl phosphate + 4-amino-2-methyl-5-(diphosphooxymethyl)pyrimidine + 2 H(+) = thiamine phosphate + CO2 + diphosphate</text>
        <dbReference type="Rhea" id="RHEA:47844"/>
        <dbReference type="ChEBI" id="CHEBI:15378"/>
        <dbReference type="ChEBI" id="CHEBI:16526"/>
        <dbReference type="ChEBI" id="CHEBI:33019"/>
        <dbReference type="ChEBI" id="CHEBI:37575"/>
        <dbReference type="ChEBI" id="CHEBI:57841"/>
        <dbReference type="ChEBI" id="CHEBI:62899"/>
        <dbReference type="EC" id="2.5.1.3"/>
    </reaction>
</comment>
<evidence type="ECO:0000256" key="12">
    <source>
        <dbReference type="ARBA" id="ARBA00022741"/>
    </source>
</evidence>
<evidence type="ECO:0000256" key="1">
    <source>
        <dbReference type="ARBA" id="ARBA00000151"/>
    </source>
</evidence>
<dbReference type="UniPathway" id="UPA00060">
    <property type="reaction ID" value="UER00138"/>
</dbReference>
<gene>
    <name evidence="25" type="primary">thiD</name>
    <name evidence="25" type="ORF">CKALI_05440</name>
</gene>
<comment type="catalytic activity">
    <reaction evidence="2">
        <text>4-amino-2-methyl-5-(phosphooxymethyl)pyrimidine + ATP = 4-amino-2-methyl-5-(diphosphooxymethyl)pyrimidine + ADP</text>
        <dbReference type="Rhea" id="RHEA:19893"/>
        <dbReference type="ChEBI" id="CHEBI:30616"/>
        <dbReference type="ChEBI" id="CHEBI:57841"/>
        <dbReference type="ChEBI" id="CHEBI:58354"/>
        <dbReference type="ChEBI" id="CHEBI:456216"/>
        <dbReference type="EC" id="2.7.4.7"/>
    </reaction>
</comment>
<evidence type="ECO:0000256" key="6">
    <source>
        <dbReference type="ARBA" id="ARBA00004769"/>
    </source>
</evidence>
<dbReference type="NCBIfam" id="TIGR00097">
    <property type="entry name" value="HMP-P_kinase"/>
    <property type="match status" value="1"/>
</dbReference>
<keyword evidence="16" id="KW-0511">Multifunctional enzyme</keyword>
<evidence type="ECO:0000256" key="13">
    <source>
        <dbReference type="ARBA" id="ARBA00022777"/>
    </source>
</evidence>
<keyword evidence="12" id="KW-0547">Nucleotide-binding</keyword>
<comment type="function">
    <text evidence="5">Catalyzes the phosphorylation of hydroxymethylpyrimidine phosphate (HMP-P) to HMP-PP, and of HMP to HMP-P.</text>
</comment>
<dbReference type="EMBL" id="CP046452">
    <property type="protein sequence ID" value="QGU01958.1"/>
    <property type="molecule type" value="Genomic_DNA"/>
</dbReference>
<comment type="pathway">
    <text evidence="6">Cofactor biosynthesis; thiamine diphosphate biosynthesis; 4-amino-2-methyl-5-diphosphomethylpyrimidine from 5-amino-1-(5-phospho-D-ribosyl)imidazole: step 3/3.</text>
</comment>
<sequence length="275" mass="28393">MPRSIPRVLSIAGTDPTGGAGLHADLKSILAAGGYGMGVVTALVAQNTHGVRSVHIPPVDFLTEQLHAVSDDVHIDAVKVGMLGTCDIIKAVSAWFEPIDAPLILDPVMIASSGDRLLDPSAESALRELAAAATIITPNIPELEVLTSQSLSSVDEAITAAQGFAQTHGTLVVVKGGHLEGNEAGNWLVDANGILSHTSTPRLDTKNTHGTGCSLSAALATRLAKTGDPALALEWATLWLHDAIASADQLEVGSGNGPVDHGVWLRALKDGDQEA</sequence>
<dbReference type="KEGG" id="ckw:CKALI_05440"/>
<evidence type="ECO:0000313" key="26">
    <source>
        <dbReference type="Proteomes" id="UP000427071"/>
    </source>
</evidence>
<keyword evidence="14" id="KW-0067">ATP-binding</keyword>
<evidence type="ECO:0000256" key="5">
    <source>
        <dbReference type="ARBA" id="ARBA00003848"/>
    </source>
</evidence>
<organism evidence="25 26">
    <name type="scientific">Corynebacterium kalinowskii</name>
    <dbReference type="NCBI Taxonomy" id="2675216"/>
    <lineage>
        <taxon>Bacteria</taxon>
        <taxon>Bacillati</taxon>
        <taxon>Actinomycetota</taxon>
        <taxon>Actinomycetes</taxon>
        <taxon>Mycobacteriales</taxon>
        <taxon>Corynebacteriaceae</taxon>
        <taxon>Corynebacterium</taxon>
    </lineage>
</organism>
<keyword evidence="11 25" id="KW-0808">Transferase</keyword>
<comment type="catalytic activity">
    <reaction evidence="1">
        <text>4-amino-5-hydroxymethyl-2-methylpyrimidine + ATP = 4-amino-2-methyl-5-(phosphooxymethyl)pyrimidine + ADP + H(+)</text>
        <dbReference type="Rhea" id="RHEA:23096"/>
        <dbReference type="ChEBI" id="CHEBI:15378"/>
        <dbReference type="ChEBI" id="CHEBI:16892"/>
        <dbReference type="ChEBI" id="CHEBI:30616"/>
        <dbReference type="ChEBI" id="CHEBI:58354"/>
        <dbReference type="ChEBI" id="CHEBI:456216"/>
        <dbReference type="EC" id="2.7.1.49"/>
    </reaction>
</comment>
<dbReference type="GO" id="GO:0009228">
    <property type="term" value="P:thiamine biosynthetic process"/>
    <property type="evidence" value="ECO:0007669"/>
    <property type="project" value="UniProtKB-KW"/>
</dbReference>
<evidence type="ECO:0000256" key="11">
    <source>
        <dbReference type="ARBA" id="ARBA00022679"/>
    </source>
</evidence>
<dbReference type="GO" id="GO:0004789">
    <property type="term" value="F:thiamine-phosphate diphosphorylase activity"/>
    <property type="evidence" value="ECO:0007669"/>
    <property type="project" value="UniProtKB-EC"/>
</dbReference>
<evidence type="ECO:0000256" key="2">
    <source>
        <dbReference type="ARBA" id="ARBA00000565"/>
    </source>
</evidence>
<evidence type="ECO:0000256" key="16">
    <source>
        <dbReference type="ARBA" id="ARBA00023268"/>
    </source>
</evidence>
<evidence type="ECO:0000256" key="15">
    <source>
        <dbReference type="ARBA" id="ARBA00022977"/>
    </source>
</evidence>
<comment type="function">
    <text evidence="4">Condenses 4-methyl-5-(beta-hydroxyethyl)thiazole monophosphate (THZ-P) and 2-methyl-4-amino-5-hydroxymethyl pyrimidine pyrophosphate (HMP-PP) to form thiamine monophosphate (TMP).</text>
</comment>
<dbReference type="AlphaFoldDB" id="A0A6B8W338"/>
<dbReference type="GO" id="GO:0008972">
    <property type="term" value="F:phosphomethylpyrimidine kinase activity"/>
    <property type="evidence" value="ECO:0007669"/>
    <property type="project" value="UniProtKB-EC"/>
</dbReference>
<comment type="similarity">
    <text evidence="22">In the C-terminal section; belongs to the thiaminase-2 family.</text>
</comment>
<dbReference type="GO" id="GO:0005524">
    <property type="term" value="F:ATP binding"/>
    <property type="evidence" value="ECO:0007669"/>
    <property type="project" value="UniProtKB-KW"/>
</dbReference>
<dbReference type="PANTHER" id="PTHR20858">
    <property type="entry name" value="PHOSPHOMETHYLPYRIMIDINE KINASE"/>
    <property type="match status" value="1"/>
</dbReference>
<dbReference type="InterPro" id="IPR004399">
    <property type="entry name" value="HMP/HMP-P_kinase_dom"/>
</dbReference>
<dbReference type="GO" id="GO:0008902">
    <property type="term" value="F:hydroxymethylpyrimidine kinase activity"/>
    <property type="evidence" value="ECO:0007669"/>
    <property type="project" value="UniProtKB-EC"/>
</dbReference>
<comment type="similarity">
    <text evidence="20">In the N-terminal section; belongs to the thiamine-phosphate synthase family.</text>
</comment>
<evidence type="ECO:0000256" key="9">
    <source>
        <dbReference type="ARBA" id="ARBA00012830"/>
    </source>
</evidence>
<dbReference type="EC" id="2.5.1.3" evidence="9"/>
<comment type="catalytic activity">
    <reaction evidence="18">
        <text>2-(2-carboxy-4-methylthiazol-5-yl)ethyl phosphate + 4-amino-2-methyl-5-(diphosphooxymethyl)pyrimidine + 2 H(+) = thiamine phosphate + CO2 + diphosphate</text>
        <dbReference type="Rhea" id="RHEA:47848"/>
        <dbReference type="ChEBI" id="CHEBI:15378"/>
        <dbReference type="ChEBI" id="CHEBI:16526"/>
        <dbReference type="ChEBI" id="CHEBI:33019"/>
        <dbReference type="ChEBI" id="CHEBI:37575"/>
        <dbReference type="ChEBI" id="CHEBI:57841"/>
        <dbReference type="ChEBI" id="CHEBI:62890"/>
        <dbReference type="EC" id="2.5.1.3"/>
    </reaction>
</comment>
<keyword evidence="15" id="KW-0784">Thiamine biosynthesis</keyword>
<keyword evidence="13 25" id="KW-0418">Kinase</keyword>
<dbReference type="Gene3D" id="3.40.1190.20">
    <property type="match status" value="1"/>
</dbReference>
<dbReference type="FunFam" id="3.40.1190.20:FF:000003">
    <property type="entry name" value="Phosphomethylpyrimidine kinase ThiD"/>
    <property type="match status" value="1"/>
</dbReference>
<evidence type="ECO:0000256" key="3">
    <source>
        <dbReference type="ARBA" id="ARBA00001946"/>
    </source>
</evidence>
<dbReference type="RefSeq" id="WP_156192322.1">
    <property type="nucleotide sequence ID" value="NZ_CP046452.1"/>
</dbReference>
<evidence type="ECO:0000256" key="8">
    <source>
        <dbReference type="ARBA" id="ARBA00012135"/>
    </source>
</evidence>
<dbReference type="InterPro" id="IPR029056">
    <property type="entry name" value="Ribokinase-like"/>
</dbReference>
<dbReference type="Proteomes" id="UP000427071">
    <property type="component" value="Chromosome"/>
</dbReference>
<comment type="catalytic activity">
    <reaction evidence="17">
        <text>4-methyl-5-(2-phosphooxyethyl)-thiazole + 4-amino-2-methyl-5-(diphosphooxymethyl)pyrimidine + H(+) = thiamine phosphate + diphosphate</text>
        <dbReference type="Rhea" id="RHEA:22328"/>
        <dbReference type="ChEBI" id="CHEBI:15378"/>
        <dbReference type="ChEBI" id="CHEBI:33019"/>
        <dbReference type="ChEBI" id="CHEBI:37575"/>
        <dbReference type="ChEBI" id="CHEBI:57841"/>
        <dbReference type="ChEBI" id="CHEBI:58296"/>
        <dbReference type="EC" id="2.5.1.3"/>
    </reaction>
</comment>
<dbReference type="CDD" id="cd01169">
    <property type="entry name" value="HMPP_kinase"/>
    <property type="match status" value="1"/>
</dbReference>
<evidence type="ECO:0000256" key="4">
    <source>
        <dbReference type="ARBA" id="ARBA00003814"/>
    </source>
</evidence>
<proteinExistence type="inferred from homology"/>